<sequence length="158" mass="18213">MNAQLAKEFQTRIVNASQNDLVVINYEMLITEMNEAIDRFDQEDEKGFTNSMNRATRLLRELSDNLDFQYDISRDLMSLYIFVNKRFIEASIKNSIKPLESAKDVLNMLLLGWQQAAKEEQKTAPLIQNGQQVYAGLTYGKNKLNESVYTENSRGFKA</sequence>
<dbReference type="GO" id="GO:0005829">
    <property type="term" value="C:cytosol"/>
    <property type="evidence" value="ECO:0007669"/>
    <property type="project" value="UniProtKB-SubCell"/>
</dbReference>
<keyword evidence="5" id="KW-0143">Chaperone</keyword>
<dbReference type="InterPro" id="IPR036584">
    <property type="entry name" value="FliS_sf"/>
</dbReference>
<organism evidence="6 7">
    <name type="scientific">Petrocella atlantisensis</name>
    <dbReference type="NCBI Taxonomy" id="2173034"/>
    <lineage>
        <taxon>Bacteria</taxon>
        <taxon>Bacillati</taxon>
        <taxon>Bacillota</taxon>
        <taxon>Clostridia</taxon>
        <taxon>Lachnospirales</taxon>
        <taxon>Vallitaleaceae</taxon>
        <taxon>Petrocella</taxon>
    </lineage>
</organism>
<gene>
    <name evidence="6" type="ORF">PATL70BA_1759</name>
</gene>
<evidence type="ECO:0000256" key="1">
    <source>
        <dbReference type="ARBA" id="ARBA00004514"/>
    </source>
</evidence>
<evidence type="ECO:0008006" key="8">
    <source>
        <dbReference type="Google" id="ProtNLM"/>
    </source>
</evidence>
<evidence type="ECO:0000256" key="4">
    <source>
        <dbReference type="ARBA" id="ARBA00022795"/>
    </source>
</evidence>
<dbReference type="InterPro" id="IPR003713">
    <property type="entry name" value="FliS"/>
</dbReference>
<name>A0A3P7PFH5_9FIRM</name>
<protein>
    <recommendedName>
        <fullName evidence="8">Flagellar protein FliS</fullName>
    </recommendedName>
</protein>
<dbReference type="CDD" id="cd16098">
    <property type="entry name" value="FliS"/>
    <property type="match status" value="1"/>
</dbReference>
<evidence type="ECO:0000256" key="3">
    <source>
        <dbReference type="ARBA" id="ARBA00022490"/>
    </source>
</evidence>
<dbReference type="Pfam" id="PF02561">
    <property type="entry name" value="FliS"/>
    <property type="match status" value="1"/>
</dbReference>
<dbReference type="PANTHER" id="PTHR34773">
    <property type="entry name" value="FLAGELLAR SECRETION CHAPERONE FLIS"/>
    <property type="match status" value="1"/>
</dbReference>
<dbReference type="AlphaFoldDB" id="A0A3P7PFH5"/>
<dbReference type="OrthoDB" id="1767099at2"/>
<dbReference type="GO" id="GO:0071973">
    <property type="term" value="P:bacterial-type flagellum-dependent cell motility"/>
    <property type="evidence" value="ECO:0007669"/>
    <property type="project" value="TreeGrafter"/>
</dbReference>
<dbReference type="EMBL" id="LR130778">
    <property type="protein sequence ID" value="VDN47648.1"/>
    <property type="molecule type" value="Genomic_DNA"/>
</dbReference>
<keyword evidence="7" id="KW-1185">Reference proteome</keyword>
<dbReference type="PANTHER" id="PTHR34773:SF1">
    <property type="entry name" value="FLAGELLAR SECRETION CHAPERONE FLIS"/>
    <property type="match status" value="1"/>
</dbReference>
<keyword evidence="3" id="KW-0963">Cytoplasm</keyword>
<dbReference type="RefSeq" id="WP_125136924.1">
    <property type="nucleotide sequence ID" value="NZ_LR130778.1"/>
</dbReference>
<dbReference type="SUPFAM" id="SSF101116">
    <property type="entry name" value="Flagellar export chaperone FliS"/>
    <property type="match status" value="1"/>
</dbReference>
<proteinExistence type="inferred from homology"/>
<evidence type="ECO:0000313" key="6">
    <source>
        <dbReference type="EMBL" id="VDN47648.1"/>
    </source>
</evidence>
<dbReference type="GO" id="GO:0044780">
    <property type="term" value="P:bacterial-type flagellum assembly"/>
    <property type="evidence" value="ECO:0007669"/>
    <property type="project" value="InterPro"/>
</dbReference>
<reference evidence="6 7" key="1">
    <citation type="submission" date="2018-09" db="EMBL/GenBank/DDBJ databases">
        <authorList>
            <person name="Postec A."/>
        </authorList>
    </citation>
    <scope>NUCLEOTIDE SEQUENCE [LARGE SCALE GENOMIC DNA]</scope>
    <source>
        <strain evidence="6">70B-A</strain>
    </source>
</reference>
<dbReference type="Gene3D" id="1.20.120.340">
    <property type="entry name" value="Flagellar protein FliS"/>
    <property type="match status" value="1"/>
</dbReference>
<evidence type="ECO:0000256" key="5">
    <source>
        <dbReference type="ARBA" id="ARBA00023186"/>
    </source>
</evidence>
<evidence type="ECO:0000256" key="2">
    <source>
        <dbReference type="ARBA" id="ARBA00008787"/>
    </source>
</evidence>
<accession>A0A3P7PFH5</accession>
<dbReference type="Proteomes" id="UP000279029">
    <property type="component" value="Chromosome"/>
</dbReference>
<comment type="subcellular location">
    <subcellularLocation>
        <location evidence="1">Cytoplasm</location>
        <location evidence="1">Cytosol</location>
    </subcellularLocation>
</comment>
<keyword evidence="4" id="KW-1005">Bacterial flagellum biogenesis</keyword>
<dbReference type="KEGG" id="cbar:PATL70BA_1759"/>
<evidence type="ECO:0000313" key="7">
    <source>
        <dbReference type="Proteomes" id="UP000279029"/>
    </source>
</evidence>
<comment type="similarity">
    <text evidence="2">Belongs to the FliS family.</text>
</comment>